<dbReference type="InterPro" id="IPR036058">
    <property type="entry name" value="Kazal_dom_sf"/>
</dbReference>
<feature type="compositionally biased region" description="Basic residues" evidence="1">
    <location>
        <begin position="109"/>
        <end position="127"/>
    </location>
</feature>
<dbReference type="CDD" id="cd00104">
    <property type="entry name" value="KAZAL_FS"/>
    <property type="match status" value="1"/>
</dbReference>
<dbReference type="Proteomes" id="UP001154114">
    <property type="component" value="Chromosome 5"/>
</dbReference>
<accession>A0A9N8PXM0</accession>
<name>A0A9N8PXM0_CHRIL</name>
<reference evidence="4" key="1">
    <citation type="submission" date="2021-12" db="EMBL/GenBank/DDBJ databases">
        <authorList>
            <person name="King R."/>
        </authorList>
    </citation>
    <scope>NUCLEOTIDE SEQUENCE</scope>
</reference>
<dbReference type="EMBL" id="LR824008">
    <property type="protein sequence ID" value="CAD0196642.1"/>
    <property type="molecule type" value="Genomic_DNA"/>
</dbReference>
<keyword evidence="2" id="KW-0732">Signal</keyword>
<feature type="compositionally biased region" description="Acidic residues" evidence="1">
    <location>
        <begin position="132"/>
        <end position="145"/>
    </location>
</feature>
<dbReference type="Pfam" id="PF07648">
    <property type="entry name" value="Kazal_2"/>
    <property type="match status" value="1"/>
</dbReference>
<evidence type="ECO:0000256" key="1">
    <source>
        <dbReference type="SAM" id="MobiDB-lite"/>
    </source>
</evidence>
<sequence length="186" mass="20920">MIIYAITLLLSFTSAYDGTVFCPWKKARSLFCGSNGVTYDTYCDLQAAIMRNPYLSVAHKGACINETITSASDELRITKEIVTPHVNITTEIVIESESGDESSEEVTIKPKRKIPRKRHPRTKKKPKKPETEETEETEEDSEEGEMIAIKNDAVNENTISIGSGHKKKRIHIDNTVDNQNVINIHK</sequence>
<proteinExistence type="predicted"/>
<evidence type="ECO:0000259" key="3">
    <source>
        <dbReference type="SMART" id="SM00280"/>
    </source>
</evidence>
<evidence type="ECO:0000313" key="5">
    <source>
        <dbReference type="Proteomes" id="UP001154114"/>
    </source>
</evidence>
<feature type="region of interest" description="Disordered" evidence="1">
    <location>
        <begin position="96"/>
        <end position="156"/>
    </location>
</feature>
<dbReference type="AlphaFoldDB" id="A0A9N8PXM0"/>
<feature type="chain" id="PRO_5040284092" description="Kazal-like domain-containing protein" evidence="2">
    <location>
        <begin position="16"/>
        <end position="186"/>
    </location>
</feature>
<feature type="domain" description="Kazal-like" evidence="3">
    <location>
        <begin position="21"/>
        <end position="63"/>
    </location>
</feature>
<gene>
    <name evidence="4" type="ORF">CINC_LOCUS10930</name>
</gene>
<dbReference type="InterPro" id="IPR002350">
    <property type="entry name" value="Kazal_dom"/>
</dbReference>
<keyword evidence="5" id="KW-1185">Reference proteome</keyword>
<protein>
    <recommendedName>
        <fullName evidence="3">Kazal-like domain-containing protein</fullName>
    </recommendedName>
</protein>
<dbReference type="SUPFAM" id="SSF100895">
    <property type="entry name" value="Kazal-type serine protease inhibitors"/>
    <property type="match status" value="1"/>
</dbReference>
<evidence type="ECO:0000256" key="2">
    <source>
        <dbReference type="SAM" id="SignalP"/>
    </source>
</evidence>
<evidence type="ECO:0000313" key="4">
    <source>
        <dbReference type="EMBL" id="CAD0196642.1"/>
    </source>
</evidence>
<dbReference type="OrthoDB" id="5986054at2759"/>
<feature type="signal peptide" evidence="2">
    <location>
        <begin position="1"/>
        <end position="15"/>
    </location>
</feature>
<organism evidence="4 5">
    <name type="scientific">Chrysodeixis includens</name>
    <name type="common">Soybean looper</name>
    <name type="synonym">Pseudoplusia includens</name>
    <dbReference type="NCBI Taxonomy" id="689277"/>
    <lineage>
        <taxon>Eukaryota</taxon>
        <taxon>Metazoa</taxon>
        <taxon>Ecdysozoa</taxon>
        <taxon>Arthropoda</taxon>
        <taxon>Hexapoda</taxon>
        <taxon>Insecta</taxon>
        <taxon>Pterygota</taxon>
        <taxon>Neoptera</taxon>
        <taxon>Endopterygota</taxon>
        <taxon>Lepidoptera</taxon>
        <taxon>Glossata</taxon>
        <taxon>Ditrysia</taxon>
        <taxon>Noctuoidea</taxon>
        <taxon>Noctuidae</taxon>
        <taxon>Plusiinae</taxon>
        <taxon>Chrysodeixis</taxon>
    </lineage>
</organism>
<dbReference type="Gene3D" id="3.30.60.30">
    <property type="match status" value="1"/>
</dbReference>
<dbReference type="SMART" id="SM00280">
    <property type="entry name" value="KAZAL"/>
    <property type="match status" value="1"/>
</dbReference>